<reference evidence="3" key="1">
    <citation type="journal article" date="2011" name="Genome Res.">
        <title>Phylogeny-wide analysis of social amoeba genomes highlights ancient origins for complex intercellular communication.</title>
        <authorList>
            <person name="Heidel A.J."/>
            <person name="Lawal H.M."/>
            <person name="Felder M."/>
            <person name="Schilde C."/>
            <person name="Helps N.R."/>
            <person name="Tunggal B."/>
            <person name="Rivero F."/>
            <person name="John U."/>
            <person name="Schleicher M."/>
            <person name="Eichinger L."/>
            <person name="Platzer M."/>
            <person name="Noegel A.A."/>
            <person name="Schaap P."/>
            <person name="Gloeckner G."/>
        </authorList>
    </citation>
    <scope>NUCLEOTIDE SEQUENCE [LARGE SCALE GENOMIC DNA]</scope>
    <source>
        <strain evidence="3">SH3</strain>
    </source>
</reference>
<sequence>MNTAIKLITFSLFLSVASANLYGVWQDGNTANFGIISETGVPTMKLEFPGYTNWHVGNSAMNNFTSMFTFVLSSNNIQYLVSVNVATNKVLYFAPIPEGKIPYGLKYDPDVNSMKCVLQGSGNNTWLVGEMDPASASYDTYGMVQGAYLSTGLSPYNHSYFVVVGVQQGGPEILMYSYDTRSGQETGDVVLLLPQNFIGGPYNLLYIPTLDVLVCNILIKDENDNTGMDYAIIDIVGGTVKPLGIFTPSQAVSVVSHAAHGSLIYANVNNDANLQFVTIDLSQNKQLSSTPQTTFVVSMGYFTNY</sequence>
<keyword evidence="3" id="KW-1185">Reference proteome</keyword>
<feature type="chain" id="PRO_5003313372" evidence="1">
    <location>
        <begin position="20"/>
        <end position="305"/>
    </location>
</feature>
<dbReference type="GeneID" id="14871922"/>
<gene>
    <name evidence="2" type="ORF">DFA_07568</name>
</gene>
<dbReference type="RefSeq" id="XP_004367427.1">
    <property type="nucleotide sequence ID" value="XM_004367370.1"/>
</dbReference>
<proteinExistence type="predicted"/>
<dbReference type="EMBL" id="GL883013">
    <property type="protein sequence ID" value="EGG20444.1"/>
    <property type="molecule type" value="Genomic_DNA"/>
</dbReference>
<organism evidence="2 3">
    <name type="scientific">Cavenderia fasciculata</name>
    <name type="common">Slime mold</name>
    <name type="synonym">Dictyostelium fasciculatum</name>
    <dbReference type="NCBI Taxonomy" id="261658"/>
    <lineage>
        <taxon>Eukaryota</taxon>
        <taxon>Amoebozoa</taxon>
        <taxon>Evosea</taxon>
        <taxon>Eumycetozoa</taxon>
        <taxon>Dictyostelia</taxon>
        <taxon>Acytosteliales</taxon>
        <taxon>Cavenderiaceae</taxon>
        <taxon>Cavenderia</taxon>
    </lineage>
</organism>
<dbReference type="SUPFAM" id="SSF50969">
    <property type="entry name" value="YVTN repeat-like/Quinoprotein amine dehydrogenase"/>
    <property type="match status" value="1"/>
</dbReference>
<dbReference type="PANTHER" id="PTHR35885:SF3">
    <property type="match status" value="1"/>
</dbReference>
<evidence type="ECO:0000313" key="2">
    <source>
        <dbReference type="EMBL" id="EGG20444.1"/>
    </source>
</evidence>
<accession>F4PWT0</accession>
<dbReference type="InterPro" id="IPR011044">
    <property type="entry name" value="Quino_amine_DH_bsu"/>
</dbReference>
<protein>
    <submittedName>
        <fullName evidence="2">Uncharacterized protein</fullName>
    </submittedName>
</protein>
<dbReference type="Proteomes" id="UP000007797">
    <property type="component" value="Unassembled WGS sequence"/>
</dbReference>
<feature type="signal peptide" evidence="1">
    <location>
        <begin position="1"/>
        <end position="19"/>
    </location>
</feature>
<dbReference type="AlphaFoldDB" id="F4PWT0"/>
<keyword evidence="1" id="KW-0732">Signal</keyword>
<evidence type="ECO:0000313" key="3">
    <source>
        <dbReference type="Proteomes" id="UP000007797"/>
    </source>
</evidence>
<dbReference type="KEGG" id="dfa:DFA_07568"/>
<dbReference type="OrthoDB" id="16726at2759"/>
<name>F4PWT0_CACFS</name>
<dbReference type="OMA" id="NLYGVWQ"/>
<dbReference type="PANTHER" id="PTHR35885">
    <property type="entry name" value="CARBOHYDRATE BINDING DOMAIN-CONTAINING PROTEIN-RELATED"/>
    <property type="match status" value="1"/>
</dbReference>
<evidence type="ECO:0000256" key="1">
    <source>
        <dbReference type="SAM" id="SignalP"/>
    </source>
</evidence>